<name>A0A7J6WW23_THATH</name>
<organism evidence="1 2">
    <name type="scientific">Thalictrum thalictroides</name>
    <name type="common">Rue-anemone</name>
    <name type="synonym">Anemone thalictroides</name>
    <dbReference type="NCBI Taxonomy" id="46969"/>
    <lineage>
        <taxon>Eukaryota</taxon>
        <taxon>Viridiplantae</taxon>
        <taxon>Streptophyta</taxon>
        <taxon>Embryophyta</taxon>
        <taxon>Tracheophyta</taxon>
        <taxon>Spermatophyta</taxon>
        <taxon>Magnoliopsida</taxon>
        <taxon>Ranunculales</taxon>
        <taxon>Ranunculaceae</taxon>
        <taxon>Thalictroideae</taxon>
        <taxon>Thalictrum</taxon>
    </lineage>
</organism>
<dbReference type="AlphaFoldDB" id="A0A7J6WW23"/>
<evidence type="ECO:0000313" key="1">
    <source>
        <dbReference type="EMBL" id="KAF5201624.1"/>
    </source>
</evidence>
<dbReference type="Proteomes" id="UP000554482">
    <property type="component" value="Unassembled WGS sequence"/>
</dbReference>
<sequence>MYKILDKGGLDDVRLEQFNDLAWVIDDLQKDLKRQIESITGRTFASQLIERIVEIEAAETIDDVVPRQSLVMVMNPPVGQQPPPNSYYDGDGFVMVLDGDHSFSHGVQLFPFVKDTS</sequence>
<gene>
    <name evidence="1" type="ORF">FRX31_008789</name>
</gene>
<comment type="caution">
    <text evidence="1">The sequence shown here is derived from an EMBL/GenBank/DDBJ whole genome shotgun (WGS) entry which is preliminary data.</text>
</comment>
<accession>A0A7J6WW23</accession>
<proteinExistence type="predicted"/>
<reference evidence="1 2" key="1">
    <citation type="submission" date="2020-06" db="EMBL/GenBank/DDBJ databases">
        <title>Transcriptomic and genomic resources for Thalictrum thalictroides and T. hernandezii: Facilitating candidate gene discovery in an emerging model plant lineage.</title>
        <authorList>
            <person name="Arias T."/>
            <person name="Riano-Pachon D.M."/>
            <person name="Di Stilio V.S."/>
        </authorList>
    </citation>
    <scope>NUCLEOTIDE SEQUENCE [LARGE SCALE GENOMIC DNA]</scope>
    <source>
        <strain evidence="2">cv. WT478/WT964</strain>
        <tissue evidence="1">Leaves</tissue>
    </source>
</reference>
<dbReference type="EMBL" id="JABWDY010009183">
    <property type="protein sequence ID" value="KAF5201624.1"/>
    <property type="molecule type" value="Genomic_DNA"/>
</dbReference>
<protein>
    <submittedName>
        <fullName evidence="1">Uncharacterized protein</fullName>
    </submittedName>
</protein>
<keyword evidence="2" id="KW-1185">Reference proteome</keyword>
<evidence type="ECO:0000313" key="2">
    <source>
        <dbReference type="Proteomes" id="UP000554482"/>
    </source>
</evidence>